<comment type="caution">
    <text evidence="13">Lacks conserved residue(s) required for the propagation of feature annotation.</text>
</comment>
<proteinExistence type="inferred from homology"/>
<dbReference type="PANTHER" id="PTHR22722">
    <property type="entry name" value="LOW-DENSITY LIPOPROTEIN RECEPTOR-RELATED PROTEIN 2-RELATED"/>
    <property type="match status" value="1"/>
</dbReference>
<dbReference type="InterPro" id="IPR011042">
    <property type="entry name" value="6-blade_b-propeller_TolB-like"/>
</dbReference>
<feature type="disulfide bond" evidence="14">
    <location>
        <begin position="1019"/>
        <end position="1034"/>
    </location>
</feature>
<dbReference type="InterPro" id="IPR001881">
    <property type="entry name" value="EGF-like_Ca-bd_dom"/>
</dbReference>
<evidence type="ECO:0000313" key="19">
    <source>
        <dbReference type="EMBL" id="KYO31281.1"/>
    </source>
</evidence>
<dbReference type="PROSITE" id="PS01209">
    <property type="entry name" value="LDLRA_1"/>
    <property type="match status" value="4"/>
</dbReference>
<feature type="disulfide bond" evidence="14">
    <location>
        <begin position="1170"/>
        <end position="1188"/>
    </location>
</feature>
<evidence type="ECO:0000256" key="8">
    <source>
        <dbReference type="ARBA" id="ARBA00022989"/>
    </source>
</evidence>
<feature type="repeat" description="LDL-receptor class B" evidence="15">
    <location>
        <begin position="1414"/>
        <end position="1457"/>
    </location>
</feature>
<dbReference type="CDD" id="cd00112">
    <property type="entry name" value="LDLa"/>
    <property type="match status" value="13"/>
</dbReference>
<evidence type="ECO:0000256" key="6">
    <source>
        <dbReference type="ARBA" id="ARBA00022729"/>
    </source>
</evidence>
<feature type="disulfide bond" evidence="14">
    <location>
        <begin position="171"/>
        <end position="189"/>
    </location>
</feature>
<feature type="disulfide bond" evidence="14">
    <location>
        <begin position="144"/>
        <end position="159"/>
    </location>
</feature>
<feature type="disulfide bond" evidence="14">
    <location>
        <begin position="201"/>
        <end position="213"/>
    </location>
</feature>
<dbReference type="InterPro" id="IPR049883">
    <property type="entry name" value="NOTCH1_EGF-like"/>
</dbReference>
<evidence type="ECO:0000256" key="7">
    <source>
        <dbReference type="ARBA" id="ARBA00022737"/>
    </source>
</evidence>
<dbReference type="PROSITE" id="PS01187">
    <property type="entry name" value="EGF_CA"/>
    <property type="match status" value="2"/>
</dbReference>
<dbReference type="FunFam" id="4.10.400.10:FF:000024">
    <property type="entry name" value="Low-density lipoprotein RecePtor related"/>
    <property type="match status" value="1"/>
</dbReference>
<feature type="disulfide bond" evidence="14">
    <location>
        <begin position="1039"/>
        <end position="1051"/>
    </location>
</feature>
<sequence length="2157" mass="240169">MLGGPYESAAPAACSSRTGCKIASLDTAPRGRPSWTVLQQLPLLDEQACGTTQQAACGEKCIPLTWLCNGEHDCTNGIDEDCEVACHGDPNAWQCDNGRCISSSWLCDGVSDCMDGSDERNCVCGEKKIRCQGTSHCIDTWEVCDLHEDCEDGSDEASCPKSHCLPGQWQCKNKVCIMEDWKCNGINNCGDSSDEDVCASCPEGMIQCDEGKCIMESLMCNDERDCLDGTDEITTCGKNCFVNNGGCEGKCTGTHWGVKCSCGAGWELHVNGQNCTDVDECALEYNPCSQLCRNTIGSFTCGCMKGYWLHSGTTCKAADNATQILLASGHDLAVLNVRTHDYQTLISTKTTLEAIAYDWLRETYYWVDEERKMYIYMPGKNSTLFYPDVGEVNSIAVDWLTGQLYWASSHPHMICTGLSDNQGYVKVLEKKLIPEQLSLYPEKRYMYWVNRGEKGRTLIEAAGMDGSDRQVLAAVSMEEPLGLTLDHITGRLYWISEYKESIETIKIDGSGRHTFPEILMNHEDPVGLAVFESTFFWADEDHLVSVSWDSLEKKQVLLNASISAFTVLHELQHSPWNTTTCTPGSCSHICLLSPVHPKGYKCACPENMFLLPSGKCAELTLVYTTGKKLYFLQVGPKGLTVNKTVVQEQWKNLHLQDVDWKRDFTYWTDNKGTLIRFTGHPGRGETIQIGLPVCSAKVDISSGAIYWLACNRSYIKVTRLADMVTNTLYHAESIIWHISLDWQRASLYWLESGKPLKKMNLTSGSMQDVWNVTWSDDLHIALDARSFSFLWSSKNLGLQVLSLAKNKMDTLKKSWMYGIVAAYEPYLVSVNKTILLLWDRRKMEVLASIEEANIKEVLLFLATEMKTVPEPVAVSPKPATTTTLAPATLKTTVTTTKKSTAATTTVKLTTTSIALTPLSCPRTLVPCQDGKECIPNEYWCDGERDCKDGSDEEDCSQFCNSPGVFKCLSGNKCIEGREHCDGVQQCPDGSDELNCWKPTQECALRCDGNMRCVPESWLCDGNADCLDQADEQGCVHEECSKSEFQCRSGQCISYSMRCDGDYDCKDHSDEEDCAVPKPLLCRSGEVMCPRSGECVLKEWICDDDLDCRDGSDEQDCEHEKPECSSKQWSCTSFKECVPDVWRCDGERDCKDGSDETGCQPAKCSSNAFQCKTNVCLNHTLVCNGRKDCTDGSDEGDNCVLPCQKPCSQICYQSPGGPRCSCRKGFELHDDGFSCRDINECQELRHAPCSQTCVNTNGTYSCACHPGYLLEPDNHTCKVTGSEPMLLVAVQSDLLLYGLRSLKDDILATTDKNLIIFSVDYDLVEKKVFWMDLNAESIKWISMDARKKGTLVKGIKSDSIAVDWVGRNLYWTDGTAGQLLAMQLNAPWRRNAEYTVVLDEDLDQPRSLVLHPLNGLMYWSEIGGQPQIEEAGMDGSNRKILIDQGLGWPTGLALDLLSWKIFWSDDKFHSIGSANLDGSGIKVFQLSQIKSPFSVVVFEDDIYWSEMKTRTVQKVDKKTGKNRTVLIKRHGQPYSLKVMHEVLQPTAPNPCRELGCSHLCLLNPKSKGSCRCPIELVLADGKNCIPLKDSAFLFLVASTAITQVYLKKLPATIGGTTLPEHNILPVINLEHLTAIDYAVKDQSLYFAELEGGHIKLLKIKDSGKLHWKKVVPVEGTVISLALDWLSGNIYWVSSQNPYIQVVTSNGRYNLTLIDKEIHKAVAIALHPPTGMMCFIDLGSEIPRATPKIVCSAMDGSKKMVLWRRSQIPVGLTFADLGTRLYWADHMKGVVESIQLDGSKYRVVRGGLHGLSLFTIGEGMMVWTTSTNNDTRVWHSKLEATENWWFQVDGKIMDLKIYSKFTQQGTNGCSENNGGCSQICLATPQGRVCKCSTGYNLEHGTECIAVVTCPELLKACRDFKKCFTKEQACNGYFDCLDGSDESDCTYQDGKKPSTTVPLPKRPGKEEEVPKRILTTTKRPTTRTKYLYPEVTKYARRKPSTVQTPPLYRENRITPSSIWERIEPSPSLSIERVLGSQPCSSETCNMRGDCTIEDGMVKCHCMLGYSGDHCEEPAVKPAAGPIILGILVVLLILMAMVGAFFYMRRQSTLRRTSSTASFRPLTSYHRESEPEEEDIATNVLTFVNKAYDGRQELVTPLKME</sequence>
<evidence type="ECO:0000256" key="16">
    <source>
        <dbReference type="SAM" id="MobiDB-lite"/>
    </source>
</evidence>
<comment type="subcellular location">
    <subcellularLocation>
        <location evidence="1">Membrane</location>
        <topology evidence="1">Single-pass type I membrane protein</topology>
    </subcellularLocation>
</comment>
<dbReference type="PROSITE" id="PS01186">
    <property type="entry name" value="EGF_2"/>
    <property type="match status" value="3"/>
</dbReference>
<evidence type="ECO:0000256" key="17">
    <source>
        <dbReference type="SAM" id="Phobius"/>
    </source>
</evidence>
<feature type="disulfide bond" evidence="14">
    <location>
        <begin position="1143"/>
        <end position="1158"/>
    </location>
</feature>
<keyword evidence="7" id="KW-0677">Repeat</keyword>
<keyword evidence="4" id="KW-0254">Endocytosis</keyword>
<dbReference type="InterPro" id="IPR023415">
    <property type="entry name" value="LDLR_class-A_CS"/>
</dbReference>
<dbReference type="FunFam" id="2.10.25.10:FF:000009">
    <property type="entry name" value="Low-density lipoprotein receptor isoform 1"/>
    <property type="match status" value="2"/>
</dbReference>
<dbReference type="PROSITE" id="PS51120">
    <property type="entry name" value="LDLRB"/>
    <property type="match status" value="2"/>
</dbReference>
<keyword evidence="5 17" id="KW-0812">Transmembrane</keyword>
<keyword evidence="11 19" id="KW-0675">Receptor</keyword>
<feature type="transmembrane region" description="Helical" evidence="17">
    <location>
        <begin position="2079"/>
        <end position="2100"/>
    </location>
</feature>
<dbReference type="Gene3D" id="4.10.400.10">
    <property type="entry name" value="Low-density Lipoprotein Receptor"/>
    <property type="match status" value="13"/>
</dbReference>
<keyword evidence="20" id="KW-1185">Reference proteome</keyword>
<evidence type="ECO:0000256" key="3">
    <source>
        <dbReference type="ARBA" id="ARBA00022536"/>
    </source>
</evidence>
<keyword evidence="10 13" id="KW-1015">Disulfide bond</keyword>
<evidence type="ECO:0000256" key="4">
    <source>
        <dbReference type="ARBA" id="ARBA00022583"/>
    </source>
</evidence>
<dbReference type="InterPro" id="IPR000152">
    <property type="entry name" value="EGF-type_Asp/Asn_hydroxyl_site"/>
</dbReference>
<dbReference type="SUPFAM" id="SSF63825">
    <property type="entry name" value="YWTD domain"/>
    <property type="match status" value="4"/>
</dbReference>
<dbReference type="PROSITE" id="PS00010">
    <property type="entry name" value="ASX_HYDROXYL"/>
    <property type="match status" value="2"/>
</dbReference>
<feature type="disulfide bond" evidence="14">
    <location>
        <begin position="107"/>
        <end position="122"/>
    </location>
</feature>
<evidence type="ECO:0000256" key="9">
    <source>
        <dbReference type="ARBA" id="ARBA00023136"/>
    </source>
</evidence>
<dbReference type="InterPro" id="IPR018097">
    <property type="entry name" value="EGF_Ca-bd_CS"/>
</dbReference>
<evidence type="ECO:0000313" key="20">
    <source>
        <dbReference type="Proteomes" id="UP000050525"/>
    </source>
</evidence>
<dbReference type="PRINTS" id="PR00261">
    <property type="entry name" value="LDLRECEPTOR"/>
</dbReference>
<dbReference type="PROSITE" id="PS50068">
    <property type="entry name" value="LDLRA_2"/>
    <property type="match status" value="13"/>
</dbReference>
<feature type="disulfide bond" evidence="14">
    <location>
        <begin position="208"/>
        <end position="226"/>
    </location>
</feature>
<dbReference type="EMBL" id="AKHW03004108">
    <property type="protein sequence ID" value="KYO31281.1"/>
    <property type="molecule type" value="Genomic_DNA"/>
</dbReference>
<organism evidence="19 20">
    <name type="scientific">Alligator mississippiensis</name>
    <name type="common">American alligator</name>
    <dbReference type="NCBI Taxonomy" id="8496"/>
    <lineage>
        <taxon>Eukaryota</taxon>
        <taxon>Metazoa</taxon>
        <taxon>Chordata</taxon>
        <taxon>Craniata</taxon>
        <taxon>Vertebrata</taxon>
        <taxon>Euteleostomi</taxon>
        <taxon>Archelosauria</taxon>
        <taxon>Archosauria</taxon>
        <taxon>Crocodylia</taxon>
        <taxon>Alligatoridae</taxon>
        <taxon>Alligatorinae</taxon>
        <taxon>Alligator</taxon>
    </lineage>
</organism>
<dbReference type="SUPFAM" id="SSF57196">
    <property type="entry name" value="EGF/Laminin"/>
    <property type="match status" value="2"/>
</dbReference>
<dbReference type="InterPro" id="IPR000033">
    <property type="entry name" value="LDLR_classB_rpt"/>
</dbReference>
<feature type="disulfide bond" evidence="14">
    <location>
        <begin position="1163"/>
        <end position="1175"/>
    </location>
</feature>
<feature type="repeat" description="LDL-receptor class B" evidence="15">
    <location>
        <begin position="444"/>
        <end position="489"/>
    </location>
</feature>
<keyword evidence="3 13" id="KW-0245">EGF-like domain</keyword>
<evidence type="ECO:0000256" key="5">
    <source>
        <dbReference type="ARBA" id="ARBA00022692"/>
    </source>
</evidence>
<protein>
    <submittedName>
        <fullName evidence="19">Low-density lipoprotein receptor-related protein 2</fullName>
    </submittedName>
</protein>
<feature type="disulfide bond" evidence="14">
    <location>
        <begin position="980"/>
        <end position="995"/>
    </location>
</feature>
<dbReference type="InterPro" id="IPR000742">
    <property type="entry name" value="EGF"/>
</dbReference>
<dbReference type="Pfam" id="PF00058">
    <property type="entry name" value="Ldl_recept_b"/>
    <property type="match status" value="1"/>
</dbReference>
<keyword evidence="6" id="KW-0732">Signal</keyword>
<feature type="disulfide bond" evidence="14">
    <location>
        <begin position="1058"/>
        <end position="1073"/>
    </location>
</feature>
<dbReference type="SMART" id="SM00179">
    <property type="entry name" value="EGF_CA"/>
    <property type="match status" value="3"/>
</dbReference>
<keyword evidence="19" id="KW-0449">Lipoprotein</keyword>
<evidence type="ECO:0000256" key="11">
    <source>
        <dbReference type="ARBA" id="ARBA00023170"/>
    </source>
</evidence>
<feature type="disulfide bond" evidence="14">
    <location>
        <begin position="940"/>
        <end position="955"/>
    </location>
</feature>
<dbReference type="Proteomes" id="UP000050525">
    <property type="component" value="Unassembled WGS sequence"/>
</dbReference>
<evidence type="ECO:0000256" key="2">
    <source>
        <dbReference type="ARBA" id="ARBA00009939"/>
    </source>
</evidence>
<dbReference type="InterPro" id="IPR051221">
    <property type="entry name" value="LDLR-related"/>
</dbReference>
<dbReference type="CDD" id="cd00054">
    <property type="entry name" value="EGF_CA"/>
    <property type="match status" value="1"/>
</dbReference>
<feature type="disulfide bond" evidence="14">
    <location>
        <begin position="1046"/>
        <end position="1064"/>
    </location>
</feature>
<feature type="disulfide bond" evidence="14">
    <location>
        <begin position="95"/>
        <end position="113"/>
    </location>
</feature>
<dbReference type="PANTHER" id="PTHR22722:SF12">
    <property type="entry name" value="EGF-LIKE DOMAIN-CONTAINING PROTEIN"/>
    <property type="match status" value="1"/>
</dbReference>
<comment type="caution">
    <text evidence="19">The sequence shown here is derived from an EMBL/GenBank/DDBJ whole genome shotgun (WGS) entry which is preliminary data.</text>
</comment>
<dbReference type="Pfam" id="PF14670">
    <property type="entry name" value="FXa_inhibition"/>
    <property type="match status" value="1"/>
</dbReference>
<feature type="disulfide bond" evidence="14">
    <location>
        <begin position="1101"/>
        <end position="1116"/>
    </location>
</feature>
<gene>
    <name evidence="19" type="primary">LRP13</name>
    <name evidence="19" type="ORF">Y1Q_0016993</name>
</gene>
<dbReference type="GO" id="GO:0006897">
    <property type="term" value="P:endocytosis"/>
    <property type="evidence" value="ECO:0007669"/>
    <property type="project" value="UniProtKB-KW"/>
</dbReference>
<evidence type="ECO:0000256" key="10">
    <source>
        <dbReference type="ARBA" id="ARBA00023157"/>
    </source>
</evidence>
<accession>A0A151N398</accession>
<feature type="domain" description="EGF-like" evidence="18">
    <location>
        <begin position="1236"/>
        <end position="1277"/>
    </location>
</feature>
<feature type="disulfide bond" evidence="14">
    <location>
        <begin position="1927"/>
        <end position="1942"/>
    </location>
</feature>
<dbReference type="SMART" id="SM00135">
    <property type="entry name" value="LY"/>
    <property type="match status" value="12"/>
</dbReference>
<dbReference type="STRING" id="8496.A0A151N398"/>
<comment type="similarity">
    <text evidence="2">Belongs to the LDLR family.</text>
</comment>
<keyword evidence="9 17" id="KW-0472">Membrane</keyword>
<dbReference type="InterPro" id="IPR009030">
    <property type="entry name" value="Growth_fac_rcpt_cys_sf"/>
</dbReference>
<dbReference type="Pfam" id="PF00057">
    <property type="entry name" value="Ldl_recept_a"/>
    <property type="match status" value="11"/>
</dbReference>
<reference evidence="19 20" key="1">
    <citation type="journal article" date="2012" name="Genome Biol.">
        <title>Sequencing three crocodilian genomes to illuminate the evolution of archosaurs and amniotes.</title>
        <authorList>
            <person name="St John J.A."/>
            <person name="Braun E.L."/>
            <person name="Isberg S.R."/>
            <person name="Miles L.G."/>
            <person name="Chong A.Y."/>
            <person name="Gongora J."/>
            <person name="Dalzell P."/>
            <person name="Moran C."/>
            <person name="Bed'hom B."/>
            <person name="Abzhanov A."/>
            <person name="Burgess S.C."/>
            <person name="Cooksey A.M."/>
            <person name="Castoe T.A."/>
            <person name="Crawford N.G."/>
            <person name="Densmore L.D."/>
            <person name="Drew J.C."/>
            <person name="Edwards S.V."/>
            <person name="Faircloth B.C."/>
            <person name="Fujita M.K."/>
            <person name="Greenwold M.J."/>
            <person name="Hoffmann F.G."/>
            <person name="Howard J.M."/>
            <person name="Iguchi T."/>
            <person name="Janes D.E."/>
            <person name="Khan S.Y."/>
            <person name="Kohno S."/>
            <person name="de Koning A.J."/>
            <person name="Lance S.L."/>
            <person name="McCarthy F.M."/>
            <person name="McCormack J.E."/>
            <person name="Merchant M.E."/>
            <person name="Peterson D.G."/>
            <person name="Pollock D.D."/>
            <person name="Pourmand N."/>
            <person name="Raney B.J."/>
            <person name="Roessler K.A."/>
            <person name="Sanford J.R."/>
            <person name="Sawyer R.H."/>
            <person name="Schmidt C.J."/>
            <person name="Triplett E.W."/>
            <person name="Tuberville T.D."/>
            <person name="Venegas-Anaya M."/>
            <person name="Howard J.T."/>
            <person name="Jarvis E.D."/>
            <person name="Guillette L.J.Jr."/>
            <person name="Glenn T.C."/>
            <person name="Green R.E."/>
            <person name="Ray D.A."/>
        </authorList>
    </citation>
    <scope>NUCLEOTIDE SEQUENCE [LARGE SCALE GENOMIC DNA]</scope>
    <source>
        <strain evidence="19">KSC_2009_1</strain>
    </source>
</reference>
<dbReference type="GO" id="GO:0005886">
    <property type="term" value="C:plasma membrane"/>
    <property type="evidence" value="ECO:0007669"/>
    <property type="project" value="TreeGrafter"/>
</dbReference>
<dbReference type="SUPFAM" id="SSF57424">
    <property type="entry name" value="LDL receptor-like module"/>
    <property type="match status" value="12"/>
</dbReference>
<dbReference type="Gene3D" id="2.120.10.30">
    <property type="entry name" value="TolB, C-terminal domain"/>
    <property type="match status" value="4"/>
</dbReference>
<keyword evidence="12" id="KW-0325">Glycoprotein</keyword>
<dbReference type="InterPro" id="IPR036055">
    <property type="entry name" value="LDL_receptor-like_sf"/>
</dbReference>
<feature type="disulfide bond" evidence="14">
    <location>
        <begin position="164"/>
        <end position="176"/>
    </location>
</feature>
<feature type="disulfide bond" evidence="14">
    <location>
        <begin position="49"/>
        <end position="61"/>
    </location>
</feature>
<dbReference type="SMART" id="SM00181">
    <property type="entry name" value="EGF"/>
    <property type="match status" value="11"/>
</dbReference>
<dbReference type="Gene3D" id="2.10.25.10">
    <property type="entry name" value="Laminin"/>
    <property type="match status" value="5"/>
</dbReference>
<dbReference type="SUPFAM" id="SSF57184">
    <property type="entry name" value="Growth factor receptor domain"/>
    <property type="match status" value="2"/>
</dbReference>
<evidence type="ECO:0000256" key="12">
    <source>
        <dbReference type="ARBA" id="ARBA00023180"/>
    </source>
</evidence>
<feature type="domain" description="EGF-like" evidence="18">
    <location>
        <begin position="277"/>
        <end position="316"/>
    </location>
</feature>
<dbReference type="InterPro" id="IPR002172">
    <property type="entry name" value="LDrepeatLR_classA_rpt"/>
</dbReference>
<dbReference type="Pfam" id="PF07645">
    <property type="entry name" value="EGF_CA"/>
    <property type="match status" value="2"/>
</dbReference>
<dbReference type="eggNOG" id="KOG1215">
    <property type="taxonomic scope" value="Eukaryota"/>
</dbReference>
<dbReference type="GO" id="GO:0005509">
    <property type="term" value="F:calcium ion binding"/>
    <property type="evidence" value="ECO:0007669"/>
    <property type="project" value="InterPro"/>
</dbReference>
<evidence type="ECO:0000256" key="14">
    <source>
        <dbReference type="PROSITE-ProRule" id="PRU00124"/>
    </source>
</evidence>
<evidence type="ECO:0000256" key="15">
    <source>
        <dbReference type="PROSITE-ProRule" id="PRU00461"/>
    </source>
</evidence>
<feature type="disulfide bond" evidence="13">
    <location>
        <begin position="2058"/>
        <end position="2067"/>
    </location>
</feature>
<dbReference type="PROSITE" id="PS50026">
    <property type="entry name" value="EGF_3"/>
    <property type="match status" value="3"/>
</dbReference>
<evidence type="ECO:0000259" key="18">
    <source>
        <dbReference type="PROSITE" id="PS50026"/>
    </source>
</evidence>
<dbReference type="GO" id="GO:0043235">
    <property type="term" value="C:receptor complex"/>
    <property type="evidence" value="ECO:0007669"/>
    <property type="project" value="TreeGrafter"/>
</dbReference>
<feature type="region of interest" description="Disordered" evidence="16">
    <location>
        <begin position="1945"/>
        <end position="1965"/>
    </location>
</feature>
<name>A0A151N398_ALLMI</name>
<dbReference type="SMART" id="SM00192">
    <property type="entry name" value="LDLa"/>
    <property type="match status" value="13"/>
</dbReference>
<evidence type="ECO:0000256" key="13">
    <source>
        <dbReference type="PROSITE-ProRule" id="PRU00076"/>
    </source>
</evidence>
<dbReference type="FunFam" id="2.120.10.30:FF:000241">
    <property type="entry name" value="Low-density lipoprotein receptor-related protein 6"/>
    <property type="match status" value="1"/>
</dbReference>
<dbReference type="PROSITE" id="PS00022">
    <property type="entry name" value="EGF_1"/>
    <property type="match status" value="1"/>
</dbReference>
<feature type="disulfide bond" evidence="14">
    <location>
        <begin position="183"/>
        <end position="198"/>
    </location>
</feature>
<evidence type="ECO:0000256" key="1">
    <source>
        <dbReference type="ARBA" id="ARBA00004479"/>
    </source>
</evidence>
<keyword evidence="8 17" id="KW-1133">Transmembrane helix</keyword>
<feature type="domain" description="EGF-like" evidence="18">
    <location>
        <begin position="2032"/>
        <end position="2068"/>
    </location>
</feature>